<accession>A0A3P7MZD9</accession>
<evidence type="ECO:0000256" key="1">
    <source>
        <dbReference type="SAM" id="MobiDB-lite"/>
    </source>
</evidence>
<keyword evidence="3" id="KW-1185">Reference proteome</keyword>
<gene>
    <name evidence="2" type="ORF">CGOC_LOCUS10864</name>
</gene>
<name>A0A3P7MZD9_CYLGO</name>
<evidence type="ECO:0000313" key="3">
    <source>
        <dbReference type="Proteomes" id="UP000271889"/>
    </source>
</evidence>
<dbReference type="Proteomes" id="UP000271889">
    <property type="component" value="Unassembled WGS sequence"/>
</dbReference>
<feature type="region of interest" description="Disordered" evidence="1">
    <location>
        <begin position="21"/>
        <end position="89"/>
    </location>
</feature>
<organism evidence="2 3">
    <name type="scientific">Cylicostephanus goldi</name>
    <name type="common">Nematode worm</name>
    <dbReference type="NCBI Taxonomy" id="71465"/>
    <lineage>
        <taxon>Eukaryota</taxon>
        <taxon>Metazoa</taxon>
        <taxon>Ecdysozoa</taxon>
        <taxon>Nematoda</taxon>
        <taxon>Chromadorea</taxon>
        <taxon>Rhabditida</taxon>
        <taxon>Rhabditina</taxon>
        <taxon>Rhabditomorpha</taxon>
        <taxon>Strongyloidea</taxon>
        <taxon>Strongylidae</taxon>
        <taxon>Cylicostephanus</taxon>
    </lineage>
</organism>
<sequence length="185" mass="19698">MGGYRPRRVSISQYEQLTAAAAEGLKRESSKSAGMPLKVSTPRAKTPLAGSSRIEHSMISPSNIGISPPLRSPPRGHDATHHAAPRVGSPPSVIQVKRARTVAVAPGAKEGVIAAAVPSSSAGLPTTIYIAAPHPHEKVIVTPPQKIVSPKVSTSIFWLRIDPQWRLIVSSLKGIVHKKSEEIRL</sequence>
<proteinExistence type="predicted"/>
<protein>
    <submittedName>
        <fullName evidence="2">Uncharacterized protein</fullName>
    </submittedName>
</protein>
<reference evidence="2 3" key="1">
    <citation type="submission" date="2018-11" db="EMBL/GenBank/DDBJ databases">
        <authorList>
            <consortium name="Pathogen Informatics"/>
        </authorList>
    </citation>
    <scope>NUCLEOTIDE SEQUENCE [LARGE SCALE GENOMIC DNA]</scope>
</reference>
<dbReference type="AlphaFoldDB" id="A0A3P7MZD9"/>
<dbReference type="OrthoDB" id="10068428at2759"/>
<evidence type="ECO:0000313" key="2">
    <source>
        <dbReference type="EMBL" id="VDN28138.1"/>
    </source>
</evidence>
<dbReference type="EMBL" id="UYRV01113309">
    <property type="protein sequence ID" value="VDN28138.1"/>
    <property type="molecule type" value="Genomic_DNA"/>
</dbReference>